<evidence type="ECO:0000313" key="11">
    <source>
        <dbReference type="Proteomes" id="UP000461670"/>
    </source>
</evidence>
<dbReference type="Pfam" id="PF03739">
    <property type="entry name" value="LptF_LptG"/>
    <property type="match status" value="1"/>
</dbReference>
<feature type="transmembrane region" description="Helical" evidence="9">
    <location>
        <begin position="331"/>
        <end position="352"/>
    </location>
</feature>
<dbReference type="GO" id="GO:0015920">
    <property type="term" value="P:lipopolysaccharide transport"/>
    <property type="evidence" value="ECO:0007669"/>
    <property type="project" value="TreeGrafter"/>
</dbReference>
<dbReference type="NCBIfam" id="TIGR04407">
    <property type="entry name" value="LptF_YjgP"/>
    <property type="match status" value="1"/>
</dbReference>
<dbReference type="EMBL" id="WNDQ01000014">
    <property type="protein sequence ID" value="KAF1022167.1"/>
    <property type="molecule type" value="Genomic_DNA"/>
</dbReference>
<evidence type="ECO:0000256" key="1">
    <source>
        <dbReference type="ARBA" id="ARBA00004429"/>
    </source>
</evidence>
<dbReference type="Proteomes" id="UP000461670">
    <property type="component" value="Unassembled WGS sequence"/>
</dbReference>
<keyword evidence="7 9" id="KW-1133">Transmembrane helix</keyword>
<keyword evidence="4" id="KW-1003">Cell membrane</keyword>
<keyword evidence="8 9" id="KW-0472">Membrane</keyword>
<sequence>MLFHSSIRKELARTFGATFVVLVSIVISMMLIRSLRLAARGSVSPADVMMVMGYTVLGHMSTILTLSLFVAVVGVLSRMYHDSEMVVWFSSGRGLRSFVAPIFRFAWPILAAILALALVIWPWANQQIDDMRANYEQRGDIDRVAPGQFQEASNGSRVLFIDKDAPDSKTGYNVFVSTFRDGKLTVTSAQRGHLETQGNDRVLVLEHGRNLENWQDPAANKGVALRIADFDRYNILVSQAPLANAAEDRPVRTRSTLDLIENGDRKGHAELSWRLGLAFAGFNFLLIALASTRINPRAGRSLNTIFALLAFVVYYNLITVGQSWIDSGRIGLVPWLVVLHGGMLAFSLGWLYKREFNWSWKDLLPGARRAAAQGGAA</sequence>
<protein>
    <recommendedName>
        <fullName evidence="2">Lipopolysaccharide export system permease protein LptF</fullName>
    </recommendedName>
</protein>
<evidence type="ECO:0000256" key="4">
    <source>
        <dbReference type="ARBA" id="ARBA00022475"/>
    </source>
</evidence>
<evidence type="ECO:0000256" key="9">
    <source>
        <dbReference type="SAM" id="Phobius"/>
    </source>
</evidence>
<feature type="transmembrane region" description="Helical" evidence="9">
    <location>
        <begin position="98"/>
        <end position="124"/>
    </location>
</feature>
<evidence type="ECO:0000256" key="2">
    <source>
        <dbReference type="ARBA" id="ARBA00014213"/>
    </source>
</evidence>
<dbReference type="PANTHER" id="PTHR33529:SF7">
    <property type="entry name" value="LIPOPOLYSACCHARIDE EXPORT SYSTEM PERMEASE PROTEIN LPTF"/>
    <property type="match status" value="1"/>
</dbReference>
<keyword evidence="6 9" id="KW-0812">Transmembrane</keyword>
<evidence type="ECO:0000256" key="7">
    <source>
        <dbReference type="ARBA" id="ARBA00022989"/>
    </source>
</evidence>
<proteinExistence type="predicted"/>
<comment type="subcellular location">
    <subcellularLocation>
        <location evidence="1">Cell inner membrane</location>
        <topology evidence="1">Multi-pass membrane protein</topology>
    </subcellularLocation>
</comment>
<evidence type="ECO:0000256" key="6">
    <source>
        <dbReference type="ARBA" id="ARBA00022692"/>
    </source>
</evidence>
<gene>
    <name evidence="10" type="primary">lptF</name>
    <name evidence="10" type="ORF">GAK30_01312</name>
</gene>
<comment type="caution">
    <text evidence="10">The sequence shown here is derived from an EMBL/GenBank/DDBJ whole genome shotgun (WGS) entry which is preliminary data.</text>
</comment>
<keyword evidence="5" id="KW-0997">Cell inner membrane</keyword>
<feature type="transmembrane region" description="Helical" evidence="9">
    <location>
        <begin position="52"/>
        <end position="77"/>
    </location>
</feature>
<feature type="transmembrane region" description="Helical" evidence="9">
    <location>
        <begin position="271"/>
        <end position="290"/>
    </location>
</feature>
<feature type="transmembrane region" description="Helical" evidence="9">
    <location>
        <begin position="302"/>
        <end position="325"/>
    </location>
</feature>
<evidence type="ECO:0000256" key="5">
    <source>
        <dbReference type="ARBA" id="ARBA00022519"/>
    </source>
</evidence>
<evidence type="ECO:0000256" key="3">
    <source>
        <dbReference type="ARBA" id="ARBA00022448"/>
    </source>
</evidence>
<dbReference type="PANTHER" id="PTHR33529">
    <property type="entry name" value="SLR0882 PROTEIN-RELATED"/>
    <property type="match status" value="1"/>
</dbReference>
<keyword evidence="3" id="KW-0813">Transport</keyword>
<reference evidence="11" key="1">
    <citation type="journal article" date="2020" name="MBio">
        <title>Horizontal gene transfer to a defensive symbiont with a reduced genome amongst a multipartite beetle microbiome.</title>
        <authorList>
            <person name="Waterworth S.C."/>
            <person name="Florez L.V."/>
            <person name="Rees E.R."/>
            <person name="Hertweck C."/>
            <person name="Kaltenpoth M."/>
            <person name="Kwan J.C."/>
        </authorList>
    </citation>
    <scope>NUCLEOTIDE SEQUENCE [LARGE SCALE GENOMIC DNA]</scope>
</reference>
<evidence type="ECO:0000313" key="10">
    <source>
        <dbReference type="EMBL" id="KAF1022167.1"/>
    </source>
</evidence>
<organism evidence="10 11">
    <name type="scientific">Paracidovorax wautersii</name>
    <dbReference type="NCBI Taxonomy" id="1177982"/>
    <lineage>
        <taxon>Bacteria</taxon>
        <taxon>Pseudomonadati</taxon>
        <taxon>Pseudomonadota</taxon>
        <taxon>Betaproteobacteria</taxon>
        <taxon>Burkholderiales</taxon>
        <taxon>Comamonadaceae</taxon>
        <taxon>Paracidovorax</taxon>
    </lineage>
</organism>
<evidence type="ECO:0000256" key="8">
    <source>
        <dbReference type="ARBA" id="ARBA00023136"/>
    </source>
</evidence>
<name>A0A7V8FQ26_9BURK</name>
<dbReference type="InterPro" id="IPR005495">
    <property type="entry name" value="LptG/LptF_permease"/>
</dbReference>
<feature type="transmembrane region" description="Helical" evidence="9">
    <location>
        <begin position="12"/>
        <end position="32"/>
    </location>
</feature>
<accession>A0A7V8FQ26</accession>
<dbReference type="GO" id="GO:0055085">
    <property type="term" value="P:transmembrane transport"/>
    <property type="evidence" value="ECO:0007669"/>
    <property type="project" value="InterPro"/>
</dbReference>
<dbReference type="GO" id="GO:0043190">
    <property type="term" value="C:ATP-binding cassette (ABC) transporter complex"/>
    <property type="evidence" value="ECO:0007669"/>
    <property type="project" value="InterPro"/>
</dbReference>
<dbReference type="InterPro" id="IPR030922">
    <property type="entry name" value="LptF"/>
</dbReference>
<dbReference type="AlphaFoldDB" id="A0A7V8FQ26"/>